<dbReference type="RefSeq" id="WP_189538328.1">
    <property type="nucleotide sequence ID" value="NZ_BMSV01000023.1"/>
</dbReference>
<dbReference type="Proteomes" id="UP000654123">
    <property type="component" value="Unassembled WGS sequence"/>
</dbReference>
<evidence type="ECO:0000313" key="1">
    <source>
        <dbReference type="EMBL" id="GGQ33890.1"/>
    </source>
</evidence>
<organism evidence="1 2">
    <name type="scientific">Streptomyces roseolilacinus</name>
    <dbReference type="NCBI Taxonomy" id="66904"/>
    <lineage>
        <taxon>Bacteria</taxon>
        <taxon>Bacillati</taxon>
        <taxon>Actinomycetota</taxon>
        <taxon>Actinomycetes</taxon>
        <taxon>Kitasatosporales</taxon>
        <taxon>Streptomycetaceae</taxon>
        <taxon>Streptomyces</taxon>
    </lineage>
</organism>
<keyword evidence="2" id="KW-1185">Reference proteome</keyword>
<proteinExistence type="predicted"/>
<protein>
    <submittedName>
        <fullName evidence="1">Uncharacterized protein</fullName>
    </submittedName>
</protein>
<reference evidence="1" key="1">
    <citation type="journal article" date="2014" name="Int. J. Syst. Evol. Microbiol.">
        <title>Complete genome sequence of Corynebacterium casei LMG S-19264T (=DSM 44701T), isolated from a smear-ripened cheese.</title>
        <authorList>
            <consortium name="US DOE Joint Genome Institute (JGI-PGF)"/>
            <person name="Walter F."/>
            <person name="Albersmeier A."/>
            <person name="Kalinowski J."/>
            <person name="Ruckert C."/>
        </authorList>
    </citation>
    <scope>NUCLEOTIDE SEQUENCE</scope>
    <source>
        <strain evidence="1">JCM 4335</strain>
    </source>
</reference>
<dbReference type="AlphaFoldDB" id="A0A918EMV8"/>
<name>A0A918EMV8_9ACTN</name>
<sequence>MTYLSDWTHQPEERGTIRLLALWLLLEGSEQAISKGSRITEDPVQAEGGQPSGWPPAPALCLENINGNHRTSVFRELSNLLKKEIVNSATPQETRRVAEIFEFLDKDDLARIWWEKAALKGDEDACDYLHILDAENEERLSACNRRGEERTEEAFKSFARSFACRAVGTRVAADKVDRALGEAGTGLSAATQALVQEIEDFLTHLDHTTGGPRC</sequence>
<gene>
    <name evidence="1" type="ORF">GCM10010249_60370</name>
</gene>
<accession>A0A918EMV8</accession>
<comment type="caution">
    <text evidence="1">The sequence shown here is derived from an EMBL/GenBank/DDBJ whole genome shotgun (WGS) entry which is preliminary data.</text>
</comment>
<reference evidence="1" key="2">
    <citation type="submission" date="2020-09" db="EMBL/GenBank/DDBJ databases">
        <authorList>
            <person name="Sun Q."/>
            <person name="Ohkuma M."/>
        </authorList>
    </citation>
    <scope>NUCLEOTIDE SEQUENCE</scope>
    <source>
        <strain evidence="1">JCM 4335</strain>
    </source>
</reference>
<evidence type="ECO:0000313" key="2">
    <source>
        <dbReference type="Proteomes" id="UP000654123"/>
    </source>
</evidence>
<dbReference type="EMBL" id="BMSV01000023">
    <property type="protein sequence ID" value="GGQ33890.1"/>
    <property type="molecule type" value="Genomic_DNA"/>
</dbReference>